<proteinExistence type="inferred from homology"/>
<protein>
    <submittedName>
        <fullName evidence="5">Zn-dependent hydrolase</fullName>
    </submittedName>
</protein>
<comment type="caution">
    <text evidence="5">The sequence shown here is derived from an EMBL/GenBank/DDBJ whole genome shotgun (WGS) entry which is preliminary data.</text>
</comment>
<evidence type="ECO:0000259" key="4">
    <source>
        <dbReference type="Pfam" id="PF07687"/>
    </source>
</evidence>
<dbReference type="PANTHER" id="PTHR32494:SF5">
    <property type="entry name" value="ALLANTOATE AMIDOHYDROLASE"/>
    <property type="match status" value="1"/>
</dbReference>
<dbReference type="GO" id="GO:0046872">
    <property type="term" value="F:metal ion binding"/>
    <property type="evidence" value="ECO:0007669"/>
    <property type="project" value="UniProtKB-KW"/>
</dbReference>
<dbReference type="InterPro" id="IPR036264">
    <property type="entry name" value="Bact_exopeptidase_dim_dom"/>
</dbReference>
<evidence type="ECO:0000256" key="3">
    <source>
        <dbReference type="PIRSR" id="PIRSR001235-1"/>
    </source>
</evidence>
<keyword evidence="6" id="KW-1185">Reference proteome</keyword>
<dbReference type="Pfam" id="PF01546">
    <property type="entry name" value="Peptidase_M20"/>
    <property type="match status" value="1"/>
</dbReference>
<feature type="domain" description="Peptidase M20 dimerisation" evidence="4">
    <location>
        <begin position="212"/>
        <end position="311"/>
    </location>
</feature>
<dbReference type="SUPFAM" id="SSF55031">
    <property type="entry name" value="Bacterial exopeptidase dimerisation domain"/>
    <property type="match status" value="1"/>
</dbReference>
<keyword evidence="3" id="KW-0479">Metal-binding</keyword>
<organism evidence="5 6">
    <name type="scientific">Rugosimonospora africana</name>
    <dbReference type="NCBI Taxonomy" id="556532"/>
    <lineage>
        <taxon>Bacteria</taxon>
        <taxon>Bacillati</taxon>
        <taxon>Actinomycetota</taxon>
        <taxon>Actinomycetes</taxon>
        <taxon>Micromonosporales</taxon>
        <taxon>Micromonosporaceae</taxon>
        <taxon>Rugosimonospora</taxon>
    </lineage>
</organism>
<dbReference type="PIRSF" id="PIRSF001235">
    <property type="entry name" value="Amidase_carbamoylase"/>
    <property type="match status" value="1"/>
</dbReference>
<dbReference type="RefSeq" id="WP_203924599.1">
    <property type="nucleotide sequence ID" value="NZ_BONZ01000119.1"/>
</dbReference>
<dbReference type="NCBIfam" id="TIGR01879">
    <property type="entry name" value="hydantase"/>
    <property type="match status" value="1"/>
</dbReference>
<feature type="binding site" evidence="3">
    <location>
        <position position="191"/>
    </location>
    <ligand>
        <name>Zn(2+)</name>
        <dbReference type="ChEBI" id="CHEBI:29105"/>
        <label>1</label>
    </ligand>
</feature>
<name>A0A8J3VWD4_9ACTN</name>
<dbReference type="Pfam" id="PF07687">
    <property type="entry name" value="M20_dimer"/>
    <property type="match status" value="1"/>
</dbReference>
<evidence type="ECO:0000256" key="1">
    <source>
        <dbReference type="ARBA" id="ARBA00006153"/>
    </source>
</evidence>
<comment type="cofactor">
    <cofactor evidence="3">
        <name>Zn(2+)</name>
        <dbReference type="ChEBI" id="CHEBI:29105"/>
    </cofactor>
    <text evidence="3">Binds 2 Zn(2+) ions per subunit.</text>
</comment>
<feature type="binding site" evidence="3">
    <location>
        <position position="82"/>
    </location>
    <ligand>
        <name>Zn(2+)</name>
        <dbReference type="ChEBI" id="CHEBI:29105"/>
        <label>1</label>
    </ligand>
</feature>
<evidence type="ECO:0000313" key="6">
    <source>
        <dbReference type="Proteomes" id="UP000642748"/>
    </source>
</evidence>
<dbReference type="InterPro" id="IPR010158">
    <property type="entry name" value="Amidase_Cbmase"/>
</dbReference>
<dbReference type="Proteomes" id="UP000642748">
    <property type="component" value="Unassembled WGS sequence"/>
</dbReference>
<dbReference type="InterPro" id="IPR002933">
    <property type="entry name" value="Peptidase_M20"/>
</dbReference>
<feature type="binding site" evidence="3">
    <location>
        <position position="128"/>
    </location>
    <ligand>
        <name>Zn(2+)</name>
        <dbReference type="ChEBI" id="CHEBI:29105"/>
        <label>2</label>
    </ligand>
</feature>
<feature type="binding site" evidence="3">
    <location>
        <position position="93"/>
    </location>
    <ligand>
        <name>Zn(2+)</name>
        <dbReference type="ChEBI" id="CHEBI:29105"/>
        <label>2</label>
    </ligand>
</feature>
<dbReference type="Gene3D" id="3.30.70.360">
    <property type="match status" value="1"/>
</dbReference>
<accession>A0A8J3VWD4</accession>
<keyword evidence="2 5" id="KW-0378">Hydrolase</keyword>
<comment type="similarity">
    <text evidence="1">Belongs to the peptidase M20 family.</text>
</comment>
<dbReference type="AlphaFoldDB" id="A0A8J3VWD4"/>
<dbReference type="PANTHER" id="PTHR32494">
    <property type="entry name" value="ALLANTOATE DEIMINASE-RELATED"/>
    <property type="match status" value="1"/>
</dbReference>
<reference evidence="5" key="1">
    <citation type="submission" date="2021-01" db="EMBL/GenBank/DDBJ databases">
        <title>Whole genome shotgun sequence of Rugosimonospora africana NBRC 104875.</title>
        <authorList>
            <person name="Komaki H."/>
            <person name="Tamura T."/>
        </authorList>
    </citation>
    <scope>NUCLEOTIDE SEQUENCE</scope>
    <source>
        <strain evidence="5">NBRC 104875</strain>
    </source>
</reference>
<evidence type="ECO:0000256" key="2">
    <source>
        <dbReference type="ARBA" id="ARBA00022801"/>
    </source>
</evidence>
<feature type="binding site" evidence="3">
    <location>
        <position position="93"/>
    </location>
    <ligand>
        <name>Zn(2+)</name>
        <dbReference type="ChEBI" id="CHEBI:29105"/>
        <label>1</label>
    </ligand>
</feature>
<dbReference type="InterPro" id="IPR011650">
    <property type="entry name" value="Peptidase_M20_dimer"/>
</dbReference>
<gene>
    <name evidence="5" type="primary">amaB</name>
    <name evidence="5" type="ORF">Raf01_93770</name>
</gene>
<dbReference type="NCBIfam" id="NF006771">
    <property type="entry name" value="PRK09290.1-5"/>
    <property type="match status" value="1"/>
</dbReference>
<dbReference type="GO" id="GO:0016813">
    <property type="term" value="F:hydrolase activity, acting on carbon-nitrogen (but not peptide) bonds, in linear amidines"/>
    <property type="evidence" value="ECO:0007669"/>
    <property type="project" value="InterPro"/>
</dbReference>
<dbReference type="Gene3D" id="3.40.630.10">
    <property type="entry name" value="Zn peptidases"/>
    <property type="match status" value="1"/>
</dbReference>
<dbReference type="CDD" id="cd03884">
    <property type="entry name" value="M20_bAS"/>
    <property type="match status" value="1"/>
</dbReference>
<keyword evidence="3" id="KW-0862">Zinc</keyword>
<feature type="binding site" evidence="3">
    <location>
        <position position="383"/>
    </location>
    <ligand>
        <name>Zn(2+)</name>
        <dbReference type="ChEBI" id="CHEBI:29105"/>
        <label>2</label>
    </ligand>
</feature>
<dbReference type="EMBL" id="BONZ01000119">
    <property type="protein sequence ID" value="GIH21205.1"/>
    <property type="molecule type" value="Genomic_DNA"/>
</dbReference>
<dbReference type="SUPFAM" id="SSF53187">
    <property type="entry name" value="Zn-dependent exopeptidases"/>
    <property type="match status" value="1"/>
</dbReference>
<sequence length="411" mass="42615">MVLHIDAARMRDDLATLAGIGRTEAGGISRTAFSAADALARQWYRDRCVAAGLDLRVDGLGNMFARAPGADTGLPAVWSGSHIDTVPNGGPLDGALGTVAALECVRRLAELGVPLARPVCAVVFSDEEGNYGHLLGSRGLVQGYELAALEAMTGRDGDRLMDALASWTWAQGEPTATRVSAGSVHSFVELHIEQGPHLEAAGTEIGVVTSIVGLGGAVVEFTGRADHAGTTPMTMRRDALLAAGDYLTRLPGVAASVGQQSVVTCGLIRVEPGGANVVPGRAHVTLDFRDPDRNRLIALGRALRDAAEASAEAHGVGVLWHGADIVDPVPLDQTIRSAVQAASDALGLRSVAIASGAGHDSQNMAHLAPTGMIFVPSKDGRSHSPAEDTDWADLERGADVLLNTLYALATC</sequence>
<evidence type="ECO:0000313" key="5">
    <source>
        <dbReference type="EMBL" id="GIH21205.1"/>
    </source>
</evidence>